<comment type="caution">
    <text evidence="1">The sequence shown here is derived from an EMBL/GenBank/DDBJ whole genome shotgun (WGS) entry which is preliminary data.</text>
</comment>
<proteinExistence type="predicted"/>
<dbReference type="Proteomes" id="UP001225933">
    <property type="component" value="Unassembled WGS sequence"/>
</dbReference>
<evidence type="ECO:0000313" key="1">
    <source>
        <dbReference type="EMBL" id="MDN4013382.1"/>
    </source>
</evidence>
<sequence length="120" mass="14124">MLRSEDIFKLIKKERNFLGNIDQYKIKISNSDNFDRDNLIGIYKIRQYSATRNGNDNLSQEIGTLILNLENYSNSKLRFVSVLGKKYYGIFFLSENWNEVVGYLEREIDESEFTSMNSID</sequence>
<protein>
    <submittedName>
        <fullName evidence="1">Enoyl-CoA hydratase</fullName>
    </submittedName>
</protein>
<dbReference type="EMBL" id="JAUHGV010000015">
    <property type="protein sequence ID" value="MDN4013382.1"/>
    <property type="molecule type" value="Genomic_DNA"/>
</dbReference>
<evidence type="ECO:0000313" key="2">
    <source>
        <dbReference type="Proteomes" id="UP001225933"/>
    </source>
</evidence>
<organism evidence="1 2">
    <name type="scientific">Chryseobacterium gambrini</name>
    <dbReference type="NCBI Taxonomy" id="373672"/>
    <lineage>
        <taxon>Bacteria</taxon>
        <taxon>Pseudomonadati</taxon>
        <taxon>Bacteroidota</taxon>
        <taxon>Flavobacteriia</taxon>
        <taxon>Flavobacteriales</taxon>
        <taxon>Weeksellaceae</taxon>
        <taxon>Chryseobacterium group</taxon>
        <taxon>Chryseobacterium</taxon>
    </lineage>
</organism>
<name>A0AAJ1R520_9FLAO</name>
<dbReference type="AlphaFoldDB" id="A0AAJ1R520"/>
<reference evidence="1" key="1">
    <citation type="submission" date="2023-06" db="EMBL/GenBank/DDBJ databases">
        <title>Two Chryseobacterium gambrini strains from China.</title>
        <authorList>
            <person name="Zeng J."/>
            <person name="Wu Y."/>
        </authorList>
    </citation>
    <scope>NUCLEOTIDE SEQUENCE</scope>
    <source>
        <strain evidence="1">SQ219</strain>
    </source>
</reference>
<gene>
    <name evidence="1" type="ORF">QX233_12975</name>
</gene>
<dbReference type="RefSeq" id="WP_214590038.1">
    <property type="nucleotide sequence ID" value="NZ_JAUHGV010000015.1"/>
</dbReference>
<accession>A0AAJ1R520</accession>